<sequence length="59" mass="6804">MINNKPVTVSDSFSIDGFEIFEVTESQDYNELPVAATSEPQDEMEYYENEFFNDPSETL</sequence>
<evidence type="ECO:0000313" key="1">
    <source>
        <dbReference type="EMBL" id="HCY83163.1"/>
    </source>
</evidence>
<proteinExistence type="predicted"/>
<reference evidence="1 2" key="1">
    <citation type="journal article" date="2018" name="Nat. Biotechnol.">
        <title>A standardized bacterial taxonomy based on genome phylogeny substantially revises the tree of life.</title>
        <authorList>
            <person name="Parks D.H."/>
            <person name="Chuvochina M."/>
            <person name="Waite D.W."/>
            <person name="Rinke C."/>
            <person name="Skarshewski A."/>
            <person name="Chaumeil P.A."/>
            <person name="Hugenholtz P."/>
        </authorList>
    </citation>
    <scope>NUCLEOTIDE SEQUENCE [LARGE SCALE GENOMIC DNA]</scope>
    <source>
        <strain evidence="1">UBA10227</strain>
    </source>
</reference>
<dbReference type="EMBL" id="DPRK01000270">
    <property type="protein sequence ID" value="HCY83163.1"/>
    <property type="molecule type" value="Genomic_DNA"/>
</dbReference>
<protein>
    <submittedName>
        <fullName evidence="1">Uncharacterized protein</fullName>
    </submittedName>
</protein>
<accession>A0A3D6BV84</accession>
<dbReference type="AlphaFoldDB" id="A0A3D6BV84"/>
<comment type="caution">
    <text evidence="1">The sequence shown here is derived from an EMBL/GenBank/DDBJ whole genome shotgun (WGS) entry which is preliminary data.</text>
</comment>
<organism evidence="1 2">
    <name type="scientific">Xanthomarina gelatinilytica</name>
    <dbReference type="NCBI Taxonomy" id="1137281"/>
    <lineage>
        <taxon>Bacteria</taxon>
        <taxon>Pseudomonadati</taxon>
        <taxon>Bacteroidota</taxon>
        <taxon>Flavobacteriia</taxon>
        <taxon>Flavobacteriales</taxon>
        <taxon>Flavobacteriaceae</taxon>
        <taxon>Xanthomarina</taxon>
    </lineage>
</organism>
<evidence type="ECO:0000313" key="2">
    <source>
        <dbReference type="Proteomes" id="UP000263268"/>
    </source>
</evidence>
<gene>
    <name evidence="1" type="ORF">DHV22_16950</name>
</gene>
<dbReference type="Proteomes" id="UP000263268">
    <property type="component" value="Unassembled WGS sequence"/>
</dbReference>
<name>A0A3D6BV84_9FLAO</name>